<dbReference type="PANTHER" id="PTHR13696:SF99">
    <property type="entry name" value="COBYRINIC ACID AC-DIAMIDE SYNTHASE"/>
    <property type="match status" value="1"/>
</dbReference>
<keyword evidence="3" id="KW-1185">Reference proteome</keyword>
<evidence type="ECO:0000259" key="1">
    <source>
        <dbReference type="Pfam" id="PF13614"/>
    </source>
</evidence>
<dbReference type="Pfam" id="PF13614">
    <property type="entry name" value="AAA_31"/>
    <property type="match status" value="1"/>
</dbReference>
<evidence type="ECO:0000313" key="3">
    <source>
        <dbReference type="Proteomes" id="UP000001880"/>
    </source>
</evidence>
<dbReference type="AlphaFoldDB" id="D0LNS4"/>
<gene>
    <name evidence="2" type="ordered locus">Hoch_4486</name>
</gene>
<feature type="domain" description="AAA" evidence="1">
    <location>
        <begin position="2"/>
        <end position="193"/>
    </location>
</feature>
<dbReference type="InterPro" id="IPR050678">
    <property type="entry name" value="DNA_Partitioning_ATPase"/>
</dbReference>
<dbReference type="eggNOG" id="COG1192">
    <property type="taxonomic scope" value="Bacteria"/>
</dbReference>
<name>D0LNS4_HALO1</name>
<dbReference type="STRING" id="502025.Hoch_4486"/>
<organism evidence="2 3">
    <name type="scientific">Haliangium ochraceum (strain DSM 14365 / JCM 11303 / SMP-2)</name>
    <dbReference type="NCBI Taxonomy" id="502025"/>
    <lineage>
        <taxon>Bacteria</taxon>
        <taxon>Pseudomonadati</taxon>
        <taxon>Myxococcota</taxon>
        <taxon>Polyangia</taxon>
        <taxon>Haliangiales</taxon>
        <taxon>Kofleriaceae</taxon>
        <taxon>Haliangium</taxon>
    </lineage>
</organism>
<evidence type="ECO:0000313" key="2">
    <source>
        <dbReference type="EMBL" id="ACY16979.1"/>
    </source>
</evidence>
<dbReference type="RefSeq" id="WP_012829577.1">
    <property type="nucleotide sequence ID" value="NC_013440.1"/>
</dbReference>
<proteinExistence type="predicted"/>
<dbReference type="CDD" id="cd02042">
    <property type="entry name" value="ParAB_family"/>
    <property type="match status" value="1"/>
</dbReference>
<accession>D0LNS4</accession>
<dbReference type="SUPFAM" id="SSF52540">
    <property type="entry name" value="P-loop containing nucleoside triphosphate hydrolases"/>
    <property type="match status" value="1"/>
</dbReference>
<dbReference type="PANTHER" id="PTHR13696">
    <property type="entry name" value="P-LOOP CONTAINING NUCLEOSIDE TRIPHOSPHATE HYDROLASE"/>
    <property type="match status" value="1"/>
</dbReference>
<dbReference type="KEGG" id="hoh:Hoch_4486"/>
<reference evidence="2 3" key="1">
    <citation type="journal article" date="2010" name="Stand. Genomic Sci.">
        <title>Complete genome sequence of Haliangium ochraceum type strain (SMP-2).</title>
        <authorList>
            <consortium name="US DOE Joint Genome Institute (JGI-PGF)"/>
            <person name="Ivanova N."/>
            <person name="Daum C."/>
            <person name="Lang E."/>
            <person name="Abt B."/>
            <person name="Kopitz M."/>
            <person name="Saunders E."/>
            <person name="Lapidus A."/>
            <person name="Lucas S."/>
            <person name="Glavina Del Rio T."/>
            <person name="Nolan M."/>
            <person name="Tice H."/>
            <person name="Copeland A."/>
            <person name="Cheng J.F."/>
            <person name="Chen F."/>
            <person name="Bruce D."/>
            <person name="Goodwin L."/>
            <person name="Pitluck S."/>
            <person name="Mavromatis K."/>
            <person name="Pati A."/>
            <person name="Mikhailova N."/>
            <person name="Chen A."/>
            <person name="Palaniappan K."/>
            <person name="Land M."/>
            <person name="Hauser L."/>
            <person name="Chang Y.J."/>
            <person name="Jeffries C.D."/>
            <person name="Detter J.C."/>
            <person name="Brettin T."/>
            <person name="Rohde M."/>
            <person name="Goker M."/>
            <person name="Bristow J."/>
            <person name="Markowitz V."/>
            <person name="Eisen J.A."/>
            <person name="Hugenholtz P."/>
            <person name="Kyrpides N.C."/>
            <person name="Klenk H.P."/>
        </authorList>
    </citation>
    <scope>NUCLEOTIDE SEQUENCE [LARGE SCALE GENOMIC DNA]</scope>
    <source>
        <strain evidence="3">DSM 14365 / CIP 107738 / JCM 11303 / AJ 13395 / SMP-2</strain>
    </source>
</reference>
<dbReference type="InterPro" id="IPR027417">
    <property type="entry name" value="P-loop_NTPase"/>
</dbReference>
<dbReference type="Proteomes" id="UP000001880">
    <property type="component" value="Chromosome"/>
</dbReference>
<dbReference type="Gene3D" id="3.40.50.300">
    <property type="entry name" value="P-loop containing nucleotide triphosphate hydrolases"/>
    <property type="match status" value="1"/>
</dbReference>
<dbReference type="EMBL" id="CP001804">
    <property type="protein sequence ID" value="ACY16979.1"/>
    <property type="molecule type" value="Genomic_DNA"/>
</dbReference>
<dbReference type="HOGENOM" id="CLU_037612_2_0_7"/>
<protein>
    <submittedName>
        <fullName evidence="2">Cobyrinic acid a,c-diamide synthase</fullName>
    </submittedName>
</protein>
<dbReference type="InterPro" id="IPR025669">
    <property type="entry name" value="AAA_dom"/>
</dbReference>
<sequence>MSVLCFFNNRARVGKTTLVFHTAWQLADLGHRVVVVDFDPQACLTSLFLEPEGLSSLLADADADAARTVYQAARPLALGAAPRHLTLRGLDGDERLWLLPGDVGLAALENVLSERWSASSRGVGEACHASAALARVVRQCAAQVDADVVLVDLGPSLGAINRAALLCADHVLVPVGADVFSIYGLGHLGDALARWRSEWAERREHLLAESPAAAETVPVGAMRPVGYVATQHAQQSNNPASTHRRWTTEIPAAYARAIGGESPTSPADLDKDRNCLARLKDYQGLMTLAQEARKPIFHLSPEDGALGSHFYAAKNCGKDFEAFAQVLSQRCGFARAPRPR</sequence>